<proteinExistence type="predicted"/>
<evidence type="ECO:0000313" key="2">
    <source>
        <dbReference type="Proteomes" id="UP000789366"/>
    </source>
</evidence>
<name>A0ACA9PLV6_9GLOM</name>
<reference evidence="1" key="1">
    <citation type="submission" date="2021-06" db="EMBL/GenBank/DDBJ databases">
        <authorList>
            <person name="Kallberg Y."/>
            <person name="Tangrot J."/>
            <person name="Rosling A."/>
        </authorList>
    </citation>
    <scope>NUCLEOTIDE SEQUENCE</scope>
    <source>
        <strain evidence="1">28 12/20/2015</strain>
    </source>
</reference>
<feature type="non-terminal residue" evidence="1">
    <location>
        <position position="135"/>
    </location>
</feature>
<evidence type="ECO:0000313" key="1">
    <source>
        <dbReference type="EMBL" id="CAG8710631.1"/>
    </source>
</evidence>
<organism evidence="1 2">
    <name type="scientific">Cetraspora pellucida</name>
    <dbReference type="NCBI Taxonomy" id="1433469"/>
    <lineage>
        <taxon>Eukaryota</taxon>
        <taxon>Fungi</taxon>
        <taxon>Fungi incertae sedis</taxon>
        <taxon>Mucoromycota</taxon>
        <taxon>Glomeromycotina</taxon>
        <taxon>Glomeromycetes</taxon>
        <taxon>Diversisporales</taxon>
        <taxon>Gigasporaceae</taxon>
        <taxon>Cetraspora</taxon>
    </lineage>
</organism>
<keyword evidence="2" id="KW-1185">Reference proteome</keyword>
<dbReference type="EMBL" id="CAJVPW010025930">
    <property type="protein sequence ID" value="CAG8710631.1"/>
    <property type="molecule type" value="Genomic_DNA"/>
</dbReference>
<comment type="caution">
    <text evidence="1">The sequence shown here is derived from an EMBL/GenBank/DDBJ whole genome shotgun (WGS) entry which is preliminary data.</text>
</comment>
<sequence>FNELIKERKGKTYFKHVKGHSGVYENEQADRLAYLGSKNPDIELVRHTINYSVYPQELTATRIIIPLTKKGKQSYVEFTGDQLPYGVKCVCTGKSIRKPLSKDIKGNYYCVSPYNRGEKLIAVRKWEVGTRKCDK</sequence>
<feature type="non-terminal residue" evidence="1">
    <location>
        <position position="1"/>
    </location>
</feature>
<protein>
    <submittedName>
        <fullName evidence="1">17817_t:CDS:1</fullName>
    </submittedName>
</protein>
<gene>
    <name evidence="1" type="ORF">SPELUC_LOCUS11792</name>
</gene>
<accession>A0ACA9PLV6</accession>
<dbReference type="Proteomes" id="UP000789366">
    <property type="component" value="Unassembled WGS sequence"/>
</dbReference>